<comment type="caution">
    <text evidence="1">The sequence shown here is derived from an EMBL/GenBank/DDBJ whole genome shotgun (WGS) entry which is preliminary data.</text>
</comment>
<dbReference type="RefSeq" id="WP_160370658.1">
    <property type="nucleotide sequence ID" value="NZ_WSQA01000017.1"/>
</dbReference>
<dbReference type="InterPro" id="IPR050583">
    <property type="entry name" value="Mycobacterial_A85_antigen"/>
</dbReference>
<organism evidence="1 2">
    <name type="scientific">Sphingobacterium humi</name>
    <dbReference type="NCBI Taxonomy" id="1796905"/>
    <lineage>
        <taxon>Bacteria</taxon>
        <taxon>Pseudomonadati</taxon>
        <taxon>Bacteroidota</taxon>
        <taxon>Sphingobacteriia</taxon>
        <taxon>Sphingobacteriales</taxon>
        <taxon>Sphingobacteriaceae</taxon>
        <taxon>Sphingobacterium</taxon>
    </lineage>
</organism>
<sequence>MEQTFRTLEKSNPRYGFKNLQFVTVKSTHLKGRGDICFYKPEKCPADTPVVILLHGVYGSAWSWPLCSGVHEQAERAILAGQLAPMILAMPSDGLWGDGSGYVPHRDQDFEQWIVQDVPQAAREAYPDAVSAESRFFIAGLSMGGYGALRIGSSYPHIFSAFAGLSSITTIDEFSLFVEEELSAYRWAAPHDLLASFLANKEKLRPFRFDCGRGDLLLNFNRKLHSDLEEAGIYHTYREYTGEHNWDYWKNNILETLLFFNLQP</sequence>
<dbReference type="SUPFAM" id="SSF53474">
    <property type="entry name" value="alpha/beta-Hydrolases"/>
    <property type="match status" value="1"/>
</dbReference>
<dbReference type="EMBL" id="WSQA01000017">
    <property type="protein sequence ID" value="MVZ63943.1"/>
    <property type="molecule type" value="Genomic_DNA"/>
</dbReference>
<dbReference type="InterPro" id="IPR029058">
    <property type="entry name" value="AB_hydrolase_fold"/>
</dbReference>
<dbReference type="Gene3D" id="3.40.50.1820">
    <property type="entry name" value="alpha/beta hydrolase"/>
    <property type="match status" value="1"/>
</dbReference>
<reference evidence="1 2" key="1">
    <citation type="submission" date="2019-12" db="EMBL/GenBank/DDBJ databases">
        <authorList>
            <person name="Dong K."/>
        </authorList>
    </citation>
    <scope>NUCLEOTIDE SEQUENCE [LARGE SCALE GENOMIC DNA]</scope>
    <source>
        <strain evidence="1 2">JCM 31225</strain>
    </source>
</reference>
<keyword evidence="2" id="KW-1185">Reference proteome</keyword>
<proteinExistence type="predicted"/>
<dbReference type="PANTHER" id="PTHR48098:SF1">
    <property type="entry name" value="DIACYLGLYCEROL ACYLTRANSFERASE_MYCOLYLTRANSFERASE AG85A"/>
    <property type="match status" value="1"/>
</dbReference>
<accession>A0A6N8L2J3</accession>
<dbReference type="InterPro" id="IPR000801">
    <property type="entry name" value="Esterase-like"/>
</dbReference>
<evidence type="ECO:0000313" key="2">
    <source>
        <dbReference type="Proteomes" id="UP000435036"/>
    </source>
</evidence>
<dbReference type="Proteomes" id="UP000435036">
    <property type="component" value="Unassembled WGS sequence"/>
</dbReference>
<dbReference type="PANTHER" id="PTHR48098">
    <property type="entry name" value="ENTEROCHELIN ESTERASE-RELATED"/>
    <property type="match status" value="1"/>
</dbReference>
<gene>
    <name evidence="1" type="ORF">GQF63_18120</name>
</gene>
<dbReference type="OrthoDB" id="9803578at2"/>
<evidence type="ECO:0000313" key="1">
    <source>
        <dbReference type="EMBL" id="MVZ63943.1"/>
    </source>
</evidence>
<dbReference type="Pfam" id="PF00756">
    <property type="entry name" value="Esterase"/>
    <property type="match status" value="1"/>
</dbReference>
<name>A0A6N8L2J3_9SPHI</name>
<dbReference type="AlphaFoldDB" id="A0A6N8L2J3"/>
<protein>
    <submittedName>
        <fullName evidence="1">Esterase family protein</fullName>
    </submittedName>
</protein>